<evidence type="ECO:0000256" key="8">
    <source>
        <dbReference type="ARBA" id="ARBA00022723"/>
    </source>
</evidence>
<dbReference type="NCBIfam" id="TIGR01583">
    <property type="entry name" value="formate-DH-gamm"/>
    <property type="match status" value="1"/>
</dbReference>
<dbReference type="PANTHER" id="PTHR30074:SF6">
    <property type="entry name" value="FORMATE DEHYDROGENASE GAMMA SUBUNIT"/>
    <property type="match status" value="1"/>
</dbReference>
<dbReference type="GO" id="GO:0008863">
    <property type="term" value="F:formate dehydrogenase (NAD+) activity"/>
    <property type="evidence" value="ECO:0007669"/>
    <property type="project" value="InterPro"/>
</dbReference>
<keyword evidence="12 13" id="KW-0472">Membrane</keyword>
<dbReference type="Gene3D" id="1.20.950.20">
    <property type="entry name" value="Transmembrane di-heme cytochromes, Chain C"/>
    <property type="match status" value="1"/>
</dbReference>
<feature type="transmembrane region" description="Helical" evidence="13">
    <location>
        <begin position="149"/>
        <end position="173"/>
    </location>
</feature>
<evidence type="ECO:0000256" key="5">
    <source>
        <dbReference type="ARBA" id="ARBA00022475"/>
    </source>
</evidence>
<dbReference type="GO" id="GO:0022904">
    <property type="term" value="P:respiratory electron transport chain"/>
    <property type="evidence" value="ECO:0007669"/>
    <property type="project" value="InterPro"/>
</dbReference>
<dbReference type="EMBL" id="CACVAY010000137">
    <property type="protein sequence ID" value="CAA6826804.1"/>
    <property type="molecule type" value="Genomic_DNA"/>
</dbReference>
<keyword evidence="6" id="KW-0349">Heme</keyword>
<dbReference type="PANTHER" id="PTHR30074">
    <property type="entry name" value="FORMATE DEHYDROGENASE, NITRATE-INDUCIBLE, CYTOCHROME B556 FDN SUBUNIT"/>
    <property type="match status" value="1"/>
</dbReference>
<organism evidence="15">
    <name type="scientific">uncultured Thiotrichaceae bacterium</name>
    <dbReference type="NCBI Taxonomy" id="298394"/>
    <lineage>
        <taxon>Bacteria</taxon>
        <taxon>Pseudomonadati</taxon>
        <taxon>Pseudomonadota</taxon>
        <taxon>Gammaproteobacteria</taxon>
        <taxon>Thiotrichales</taxon>
        <taxon>Thiotrichaceae</taxon>
        <taxon>environmental samples</taxon>
    </lineage>
</organism>
<comment type="cofactor">
    <cofactor evidence="1">
        <name>heme</name>
        <dbReference type="ChEBI" id="CHEBI:30413"/>
    </cofactor>
</comment>
<evidence type="ECO:0000256" key="9">
    <source>
        <dbReference type="ARBA" id="ARBA00022982"/>
    </source>
</evidence>
<dbReference type="InterPro" id="IPR051817">
    <property type="entry name" value="FDH_cytochrome_b556_subunit"/>
</dbReference>
<evidence type="ECO:0000256" key="6">
    <source>
        <dbReference type="ARBA" id="ARBA00022617"/>
    </source>
</evidence>
<sequence length="270" mass="29794">NKLIPYSMLLLGGLILLIALFRLIRGKMKIEAGRSHIKVPRFTPFQRLVHWSVAILFVTLAFTGLILTFGRDGLIPIIGNEAFSWIAIIAKRIHDFAGPVFSIMIVVMLFTFMKGNFAKLVDVKWLVKAGGLFGGGHVSAGRYNAGEKAWYWFAMLAGAVVVVSGLILDFPIFGQERDFLTLTHVFHGVGAVIMIAASFGHIYMGTIGVEGAFEAMQTGYCDSNWAKEHHDIWYDEMAEEGKIGKTFEELSDQEKMGSAHSGTSKSNLTT</sequence>
<protein>
    <submittedName>
        <fullName evidence="15">Formate dehydrogenase -O, gamma subunit (EC)</fullName>
        <ecNumber evidence="15">1.2.1.2</ecNumber>
    </submittedName>
</protein>
<comment type="subcellular location">
    <subcellularLocation>
        <location evidence="2">Cell membrane</location>
        <topology evidence="2">Multi-pass membrane protein</topology>
    </subcellularLocation>
</comment>
<evidence type="ECO:0000256" key="13">
    <source>
        <dbReference type="SAM" id="Phobius"/>
    </source>
</evidence>
<keyword evidence="4" id="KW-0813">Transport</keyword>
<keyword evidence="5" id="KW-1003">Cell membrane</keyword>
<dbReference type="GO" id="GO:0015944">
    <property type="term" value="P:formate oxidation"/>
    <property type="evidence" value="ECO:0007669"/>
    <property type="project" value="TreeGrafter"/>
</dbReference>
<dbReference type="GO" id="GO:0009055">
    <property type="term" value="F:electron transfer activity"/>
    <property type="evidence" value="ECO:0007669"/>
    <property type="project" value="InterPro"/>
</dbReference>
<feature type="transmembrane region" description="Helical" evidence="13">
    <location>
        <begin position="96"/>
        <end position="113"/>
    </location>
</feature>
<keyword evidence="9" id="KW-0249">Electron transport</keyword>
<dbReference type="SUPFAM" id="SSF81342">
    <property type="entry name" value="Transmembrane di-heme cytochromes"/>
    <property type="match status" value="1"/>
</dbReference>
<dbReference type="GO" id="GO:0005886">
    <property type="term" value="C:plasma membrane"/>
    <property type="evidence" value="ECO:0007669"/>
    <property type="project" value="UniProtKB-SubCell"/>
</dbReference>
<name>A0A6S6U522_9GAMM</name>
<keyword evidence="11" id="KW-0408">Iron</keyword>
<dbReference type="InterPro" id="IPR006471">
    <property type="entry name" value="Formate_DH_gsu"/>
</dbReference>
<evidence type="ECO:0000259" key="14">
    <source>
        <dbReference type="Pfam" id="PF01292"/>
    </source>
</evidence>
<feature type="domain" description="Cytochrome b561 bacterial/Ni-hydrogenase" evidence="14">
    <location>
        <begin position="41"/>
        <end position="218"/>
    </location>
</feature>
<evidence type="ECO:0000256" key="3">
    <source>
        <dbReference type="ARBA" id="ARBA00010747"/>
    </source>
</evidence>
<evidence type="ECO:0000256" key="11">
    <source>
        <dbReference type="ARBA" id="ARBA00023004"/>
    </source>
</evidence>
<keyword evidence="8" id="KW-0479">Metal-binding</keyword>
<dbReference type="InterPro" id="IPR011577">
    <property type="entry name" value="Cyt_b561_bac/Ni-Hgenase"/>
</dbReference>
<comment type="similarity">
    <text evidence="3">Belongs to the formate dehydrogenase gamma subunit family.</text>
</comment>
<dbReference type="InterPro" id="IPR016174">
    <property type="entry name" value="Di-haem_cyt_TM"/>
</dbReference>
<dbReference type="GO" id="GO:0046872">
    <property type="term" value="F:metal ion binding"/>
    <property type="evidence" value="ECO:0007669"/>
    <property type="project" value="UniProtKB-KW"/>
</dbReference>
<proteinExistence type="inferred from homology"/>
<accession>A0A6S6U522</accession>
<feature type="non-terminal residue" evidence="15">
    <location>
        <position position="1"/>
    </location>
</feature>
<keyword evidence="10 13" id="KW-1133">Transmembrane helix</keyword>
<feature type="transmembrane region" description="Helical" evidence="13">
    <location>
        <begin position="48"/>
        <end position="67"/>
    </location>
</feature>
<dbReference type="GO" id="GO:0009326">
    <property type="term" value="C:formate dehydrogenase complex"/>
    <property type="evidence" value="ECO:0007669"/>
    <property type="project" value="InterPro"/>
</dbReference>
<evidence type="ECO:0000256" key="12">
    <source>
        <dbReference type="ARBA" id="ARBA00023136"/>
    </source>
</evidence>
<dbReference type="AlphaFoldDB" id="A0A6S6U522"/>
<evidence type="ECO:0000313" key="15">
    <source>
        <dbReference type="EMBL" id="CAA6826804.1"/>
    </source>
</evidence>
<evidence type="ECO:0000256" key="4">
    <source>
        <dbReference type="ARBA" id="ARBA00022448"/>
    </source>
</evidence>
<reference evidence="15" key="1">
    <citation type="submission" date="2020-01" db="EMBL/GenBank/DDBJ databases">
        <authorList>
            <person name="Meier V. D."/>
            <person name="Meier V D."/>
        </authorList>
    </citation>
    <scope>NUCLEOTIDE SEQUENCE</scope>
    <source>
        <strain evidence="15">HLG_WM_MAG_07</strain>
    </source>
</reference>
<keyword evidence="7 13" id="KW-0812">Transmembrane</keyword>
<feature type="transmembrane region" description="Helical" evidence="13">
    <location>
        <begin position="185"/>
        <end position="204"/>
    </location>
</feature>
<evidence type="ECO:0000256" key="1">
    <source>
        <dbReference type="ARBA" id="ARBA00001971"/>
    </source>
</evidence>
<dbReference type="EC" id="1.2.1.2" evidence="15"/>
<dbReference type="Pfam" id="PF01292">
    <property type="entry name" value="Ni_hydr_CYTB"/>
    <property type="match status" value="1"/>
</dbReference>
<evidence type="ECO:0000256" key="2">
    <source>
        <dbReference type="ARBA" id="ARBA00004651"/>
    </source>
</evidence>
<dbReference type="GO" id="GO:0036397">
    <property type="term" value="F:formate dehydrogenase (quinone) activity"/>
    <property type="evidence" value="ECO:0007669"/>
    <property type="project" value="TreeGrafter"/>
</dbReference>
<gene>
    <name evidence="15" type="ORF">HELGO_WM60761</name>
</gene>
<feature type="transmembrane region" description="Helical" evidence="13">
    <location>
        <begin position="6"/>
        <end position="24"/>
    </location>
</feature>
<evidence type="ECO:0000256" key="10">
    <source>
        <dbReference type="ARBA" id="ARBA00022989"/>
    </source>
</evidence>
<keyword evidence="15" id="KW-0560">Oxidoreductase</keyword>
<evidence type="ECO:0000256" key="7">
    <source>
        <dbReference type="ARBA" id="ARBA00022692"/>
    </source>
</evidence>
<dbReference type="GO" id="GO:0009061">
    <property type="term" value="P:anaerobic respiration"/>
    <property type="evidence" value="ECO:0007669"/>
    <property type="project" value="TreeGrafter"/>
</dbReference>